<comment type="caution">
    <text evidence="4">The sequence shown here is derived from an EMBL/GenBank/DDBJ whole genome shotgun (WGS) entry which is preliminary data.</text>
</comment>
<evidence type="ECO:0000313" key="5">
    <source>
        <dbReference type="Proteomes" id="UP001165427"/>
    </source>
</evidence>
<dbReference type="GO" id="GO:0005886">
    <property type="term" value="C:plasma membrane"/>
    <property type="evidence" value="ECO:0007669"/>
    <property type="project" value="TreeGrafter"/>
</dbReference>
<dbReference type="PANTHER" id="PTHR30441:SF4">
    <property type="entry name" value="PROTEIN ASMA"/>
    <property type="match status" value="1"/>
</dbReference>
<keyword evidence="5" id="KW-1185">Reference proteome</keyword>
<feature type="domain" description="AsmA" evidence="3">
    <location>
        <begin position="1"/>
        <end position="200"/>
    </location>
</feature>
<feature type="transmembrane region" description="Helical" evidence="2">
    <location>
        <begin position="7"/>
        <end position="30"/>
    </location>
</feature>
<dbReference type="PANTHER" id="PTHR30441">
    <property type="entry name" value="DUF748 DOMAIN-CONTAINING PROTEIN"/>
    <property type="match status" value="1"/>
</dbReference>
<evidence type="ECO:0000256" key="2">
    <source>
        <dbReference type="SAM" id="Phobius"/>
    </source>
</evidence>
<reference evidence="4" key="1">
    <citation type="submission" date="2022-04" db="EMBL/GenBank/DDBJ databases">
        <title>Desulfatitalea alkaliphila sp. nov., a novel anaerobic sulfate-reducing bacterium isolated from terrestrial mud volcano, Taman Peninsula, Russia.</title>
        <authorList>
            <person name="Khomyakova M.A."/>
            <person name="Merkel A.Y."/>
            <person name="Slobodkin A.I."/>
        </authorList>
    </citation>
    <scope>NUCLEOTIDE SEQUENCE</scope>
    <source>
        <strain evidence="4">M08but</strain>
    </source>
</reference>
<feature type="region of interest" description="Disordered" evidence="1">
    <location>
        <begin position="123"/>
        <end position="156"/>
    </location>
</feature>
<dbReference type="Proteomes" id="UP001165427">
    <property type="component" value="Unassembled WGS sequence"/>
</dbReference>
<dbReference type="EMBL" id="JALJRB010000015">
    <property type="protein sequence ID" value="MCJ8501562.1"/>
    <property type="molecule type" value="Genomic_DNA"/>
</dbReference>
<organism evidence="4 5">
    <name type="scientific">Desulfatitalea alkaliphila</name>
    <dbReference type="NCBI Taxonomy" id="2929485"/>
    <lineage>
        <taxon>Bacteria</taxon>
        <taxon>Pseudomonadati</taxon>
        <taxon>Thermodesulfobacteriota</taxon>
        <taxon>Desulfobacteria</taxon>
        <taxon>Desulfobacterales</taxon>
        <taxon>Desulfosarcinaceae</taxon>
        <taxon>Desulfatitalea</taxon>
    </lineage>
</organism>
<dbReference type="InterPro" id="IPR052894">
    <property type="entry name" value="AsmA-related"/>
</dbReference>
<dbReference type="InterPro" id="IPR007844">
    <property type="entry name" value="AsmA"/>
</dbReference>
<name>A0AA41R3Y9_9BACT</name>
<keyword evidence="2" id="KW-1133">Transmembrane helix</keyword>
<gene>
    <name evidence="4" type="ORF">MRX98_13350</name>
</gene>
<evidence type="ECO:0000259" key="3">
    <source>
        <dbReference type="Pfam" id="PF05170"/>
    </source>
</evidence>
<feature type="domain" description="AsmA" evidence="3">
    <location>
        <begin position="377"/>
        <end position="559"/>
    </location>
</feature>
<dbReference type="Pfam" id="PF05170">
    <property type="entry name" value="AsmA"/>
    <property type="match status" value="2"/>
</dbReference>
<accession>A0AA41R3Y9</accession>
<keyword evidence="2" id="KW-0472">Membrane</keyword>
<dbReference type="RefSeq" id="WP_246909597.1">
    <property type="nucleotide sequence ID" value="NZ_JALJRB010000015.1"/>
</dbReference>
<sequence>MLKVIKWLAIVFAVLVIVVIVAVIIAPMVINLEKYKPRIEAEAAKALDRPVTLGGRIAPSVFPWVGMALSDVRIGNPVGFSEEHFVSVGEFEVRVRLLPLLSGNYEVKRFVLRDPSIVLEKNKSGRTNLEGLGQQEGAPDATPPPAPAPEEDPTSAPAQLPIKSLVVNEFAITNGAIRYIDHGTGVRHEVRELNLVLDDVSLLTPIAVDFRAVADGHPIALSGAVGPVGAEPGRSPIQFNLLATLLKQMKIDLQGSVADLLETPRLEMRLAVDKFSPRDLLADLAQPLPFETADPKALTALGFSLHLSGTPEAVQFDDGQMTLDESRITFSGRARAFDKPDIALEAELDRIDLDRYLPPPPPEKEGAKAPETAPASRQEKPDTDYTPLRQLVLDARLAIGQAKLKNVRIQNMALKATANNGIIRLDPVSLDLYNGRVTATTTINVQQRQPRSNADLAISTVQAGPFLKDLLDKELIDGLLTAAINLRFTGDTADAVRKSLNGKGELNFNDGAIIGIDLADMVRNVQAAFALADKPTEKPRTDFTELAVPFSISDGLFRLDNARLNSPLLRLTAGGAADLVRETLDMRIEPRFVATLKGQGDTVERAGITVPVMVGGSFDNPRYRPDLKAILQQELPDREALEKMVPSKETLREGADEKARELIEEKGRDLLRGLPLRRQQQPADGQ</sequence>
<dbReference type="GO" id="GO:0090313">
    <property type="term" value="P:regulation of protein targeting to membrane"/>
    <property type="evidence" value="ECO:0007669"/>
    <property type="project" value="TreeGrafter"/>
</dbReference>
<feature type="region of interest" description="Disordered" evidence="1">
    <location>
        <begin position="353"/>
        <end position="386"/>
    </location>
</feature>
<dbReference type="AlphaFoldDB" id="A0AA41R3Y9"/>
<proteinExistence type="predicted"/>
<protein>
    <submittedName>
        <fullName evidence="4">AsmA family protein</fullName>
    </submittedName>
</protein>
<evidence type="ECO:0000256" key="1">
    <source>
        <dbReference type="SAM" id="MobiDB-lite"/>
    </source>
</evidence>
<evidence type="ECO:0000313" key="4">
    <source>
        <dbReference type="EMBL" id="MCJ8501562.1"/>
    </source>
</evidence>
<keyword evidence="2" id="KW-0812">Transmembrane</keyword>